<evidence type="ECO:0000313" key="2">
    <source>
        <dbReference type="Proteomes" id="UP000290289"/>
    </source>
</evidence>
<evidence type="ECO:0000313" key="1">
    <source>
        <dbReference type="EMBL" id="RXI09469.1"/>
    </source>
</evidence>
<organism evidence="1 2">
    <name type="scientific">Malus domestica</name>
    <name type="common">Apple</name>
    <name type="synonym">Pyrus malus</name>
    <dbReference type="NCBI Taxonomy" id="3750"/>
    <lineage>
        <taxon>Eukaryota</taxon>
        <taxon>Viridiplantae</taxon>
        <taxon>Streptophyta</taxon>
        <taxon>Embryophyta</taxon>
        <taxon>Tracheophyta</taxon>
        <taxon>Spermatophyta</taxon>
        <taxon>Magnoliopsida</taxon>
        <taxon>eudicotyledons</taxon>
        <taxon>Gunneridae</taxon>
        <taxon>Pentapetalae</taxon>
        <taxon>rosids</taxon>
        <taxon>fabids</taxon>
        <taxon>Rosales</taxon>
        <taxon>Rosaceae</taxon>
        <taxon>Amygdaloideae</taxon>
        <taxon>Maleae</taxon>
        <taxon>Malus</taxon>
    </lineage>
</organism>
<dbReference type="Proteomes" id="UP000290289">
    <property type="component" value="Chromosome 1"/>
</dbReference>
<proteinExistence type="predicted"/>
<dbReference type="AlphaFoldDB" id="A0A498KMU8"/>
<comment type="caution">
    <text evidence="1">The sequence shown here is derived from an EMBL/GenBank/DDBJ whole genome shotgun (WGS) entry which is preliminary data.</text>
</comment>
<accession>A0A498KMU8</accession>
<protein>
    <submittedName>
        <fullName evidence="1">Uncharacterized protein</fullName>
    </submittedName>
</protein>
<keyword evidence="2" id="KW-1185">Reference proteome</keyword>
<gene>
    <name evidence="1" type="ORF">DVH24_034086</name>
</gene>
<sequence length="154" mass="17675">HDIVRFGTRPHPHSFVSGNSHENFPVGHPSWDYSHANSLNFEVPMEPEASELIKGLMLGKDGHVHIRHITPYLLIDMGCYNPPPQGLDNFLVGHPSWDFSRTNSLNFRVPMESEASELPKGLVLRRDGHVHIRTSPPLRWSMWDVTMNVRIRLR</sequence>
<name>A0A498KMU8_MALDO</name>
<dbReference type="EMBL" id="RDQH01000327">
    <property type="protein sequence ID" value="RXI09469.1"/>
    <property type="molecule type" value="Genomic_DNA"/>
</dbReference>
<feature type="non-terminal residue" evidence="1">
    <location>
        <position position="1"/>
    </location>
</feature>
<reference evidence="1 2" key="1">
    <citation type="submission" date="2018-10" db="EMBL/GenBank/DDBJ databases">
        <title>A high-quality apple genome assembly.</title>
        <authorList>
            <person name="Hu J."/>
        </authorList>
    </citation>
    <scope>NUCLEOTIDE SEQUENCE [LARGE SCALE GENOMIC DNA]</scope>
    <source>
        <strain evidence="2">cv. HFTH1</strain>
        <tissue evidence="1">Young leaf</tissue>
    </source>
</reference>